<keyword evidence="3" id="KW-0677">Repeat</keyword>
<feature type="domain" description="S1 motif" evidence="6">
    <location>
        <begin position="754"/>
        <end position="827"/>
    </location>
</feature>
<feature type="domain" description="S1 motif" evidence="6">
    <location>
        <begin position="1148"/>
        <end position="1217"/>
    </location>
</feature>
<dbReference type="GeneID" id="54361385"/>
<evidence type="ECO:0000256" key="3">
    <source>
        <dbReference type="ARBA" id="ARBA00022737"/>
    </source>
</evidence>
<dbReference type="Gene3D" id="2.40.50.140">
    <property type="entry name" value="Nucleic acid-binding proteins"/>
    <property type="match status" value="10"/>
</dbReference>
<feature type="compositionally biased region" description="Acidic residues" evidence="5">
    <location>
        <begin position="1413"/>
        <end position="1438"/>
    </location>
</feature>
<feature type="domain" description="S1 motif" evidence="6">
    <location>
        <begin position="849"/>
        <end position="918"/>
    </location>
</feature>
<dbReference type="SUPFAM" id="SSF50249">
    <property type="entry name" value="Nucleic acid-binding proteins"/>
    <property type="match status" value="12"/>
</dbReference>
<dbReference type="InterPro" id="IPR057301">
    <property type="entry name" value="Rrp5_OB_4th"/>
</dbReference>
<dbReference type="Gene3D" id="1.25.40.10">
    <property type="entry name" value="Tetratricopeptide repeat domain"/>
    <property type="match status" value="1"/>
</dbReference>
<dbReference type="InterPro" id="IPR003107">
    <property type="entry name" value="HAT"/>
</dbReference>
<evidence type="ECO:0000259" key="6">
    <source>
        <dbReference type="PROSITE" id="PS50126"/>
    </source>
</evidence>
<dbReference type="GO" id="GO:0003723">
    <property type="term" value="F:RNA binding"/>
    <property type="evidence" value="ECO:0007669"/>
    <property type="project" value="TreeGrafter"/>
</dbReference>
<dbReference type="CDD" id="cd05698">
    <property type="entry name" value="S1_Rrp5_repeat_hs6_sc5"/>
    <property type="match status" value="1"/>
</dbReference>
<dbReference type="SUPFAM" id="SSF48452">
    <property type="entry name" value="TPR-like"/>
    <property type="match status" value="2"/>
</dbReference>
<dbReference type="FunFam" id="2.40.50.140:FF:000266">
    <property type="entry name" value="rRNA biogenesis protein rrp5"/>
    <property type="match status" value="1"/>
</dbReference>
<proteinExistence type="predicted"/>
<organism evidence="8">
    <name type="scientific">Dissoconium aciculare CBS 342.82</name>
    <dbReference type="NCBI Taxonomy" id="1314786"/>
    <lineage>
        <taxon>Eukaryota</taxon>
        <taxon>Fungi</taxon>
        <taxon>Dikarya</taxon>
        <taxon>Ascomycota</taxon>
        <taxon>Pezizomycotina</taxon>
        <taxon>Dothideomycetes</taxon>
        <taxon>Dothideomycetidae</taxon>
        <taxon>Mycosphaerellales</taxon>
        <taxon>Dissoconiaceae</taxon>
        <taxon>Dissoconium</taxon>
    </lineage>
</organism>
<accession>A0A6J3MGV6</accession>
<dbReference type="PANTHER" id="PTHR23270:SF10">
    <property type="entry name" value="PROTEIN RRP5 HOMOLOG"/>
    <property type="match status" value="1"/>
</dbReference>
<feature type="domain" description="S1 motif" evidence="6">
    <location>
        <begin position="148"/>
        <end position="216"/>
    </location>
</feature>
<feature type="compositionally biased region" description="Acidic residues" evidence="5">
    <location>
        <begin position="1445"/>
        <end position="1459"/>
    </location>
</feature>
<feature type="compositionally biased region" description="Low complexity" evidence="5">
    <location>
        <begin position="924"/>
        <end position="934"/>
    </location>
</feature>
<feature type="region of interest" description="Disordered" evidence="5">
    <location>
        <begin position="919"/>
        <end position="940"/>
    </location>
</feature>
<dbReference type="GO" id="GO:0006364">
    <property type="term" value="P:rRNA processing"/>
    <property type="evidence" value="ECO:0007669"/>
    <property type="project" value="UniProtKB-KW"/>
</dbReference>
<dbReference type="PANTHER" id="PTHR23270">
    <property type="entry name" value="PROGRAMMED CELL DEATH PROTEIN 11 PRE-RRNA PROCESSING PROTEIN RRP5"/>
    <property type="match status" value="1"/>
</dbReference>
<dbReference type="FunFam" id="2.40.50.140:FF:000279">
    <property type="entry name" value="rRNA biogenesis protein rrp5"/>
    <property type="match status" value="1"/>
</dbReference>
<dbReference type="GO" id="GO:0032040">
    <property type="term" value="C:small-subunit processome"/>
    <property type="evidence" value="ECO:0007669"/>
    <property type="project" value="TreeGrafter"/>
</dbReference>
<dbReference type="SMART" id="SM00316">
    <property type="entry name" value="S1"/>
    <property type="match status" value="12"/>
</dbReference>
<evidence type="ECO:0000256" key="4">
    <source>
        <dbReference type="ARBA" id="ARBA00023242"/>
    </source>
</evidence>
<feature type="domain" description="S1 motif" evidence="6">
    <location>
        <begin position="471"/>
        <end position="552"/>
    </location>
</feature>
<feature type="compositionally biased region" description="Basic and acidic residues" evidence="5">
    <location>
        <begin position="125"/>
        <end position="134"/>
    </location>
</feature>
<evidence type="ECO:0000256" key="1">
    <source>
        <dbReference type="ARBA" id="ARBA00004604"/>
    </source>
</evidence>
<dbReference type="InterPro" id="IPR048059">
    <property type="entry name" value="Rrp5_S1_rpt_hs1_sc1"/>
</dbReference>
<dbReference type="PROSITE" id="PS50126">
    <property type="entry name" value="S1"/>
    <property type="match status" value="11"/>
</dbReference>
<evidence type="ECO:0000313" key="7">
    <source>
        <dbReference type="Proteomes" id="UP000504637"/>
    </source>
</evidence>
<feature type="domain" description="S1 motif" evidence="6">
    <location>
        <begin position="266"/>
        <end position="335"/>
    </location>
</feature>
<dbReference type="InterPro" id="IPR045209">
    <property type="entry name" value="Rrp5"/>
</dbReference>
<dbReference type="CDD" id="cd05697">
    <property type="entry name" value="S1_Rrp5_repeat_hs5"/>
    <property type="match status" value="1"/>
</dbReference>
<dbReference type="Pfam" id="PF00575">
    <property type="entry name" value="S1"/>
    <property type="match status" value="4"/>
</dbReference>
<dbReference type="Pfam" id="PF24685">
    <property type="entry name" value="OB_RRP5_4th"/>
    <property type="match status" value="1"/>
</dbReference>
<keyword evidence="4" id="KW-0539">Nucleus</keyword>
<evidence type="ECO:0000313" key="8">
    <source>
        <dbReference type="RefSeq" id="XP_033463955.1"/>
    </source>
</evidence>
<dbReference type="SMART" id="SM00386">
    <property type="entry name" value="HAT"/>
    <property type="match status" value="5"/>
</dbReference>
<reference evidence="8" key="2">
    <citation type="submission" date="2020-04" db="EMBL/GenBank/DDBJ databases">
        <authorList>
            <consortium name="NCBI Genome Project"/>
        </authorList>
    </citation>
    <scope>NUCLEOTIDE SEQUENCE</scope>
    <source>
        <strain evidence="8">CBS 342.82</strain>
    </source>
</reference>
<evidence type="ECO:0000256" key="5">
    <source>
        <dbReference type="SAM" id="MobiDB-lite"/>
    </source>
</evidence>
<keyword evidence="7" id="KW-1185">Reference proteome</keyword>
<evidence type="ECO:0000256" key="2">
    <source>
        <dbReference type="ARBA" id="ARBA00022552"/>
    </source>
</evidence>
<protein>
    <submittedName>
        <fullName evidence="8">Nucleic acid-binding protein</fullName>
    </submittedName>
</protein>
<keyword evidence="2" id="KW-0698">rRNA processing</keyword>
<dbReference type="CDD" id="cd05693">
    <property type="entry name" value="S1_Rrp5_repeat_hs1_sc1"/>
    <property type="match status" value="1"/>
</dbReference>
<feature type="domain" description="S1 motif" evidence="6">
    <location>
        <begin position="954"/>
        <end position="1030"/>
    </location>
</feature>
<dbReference type="FunFam" id="2.40.50.140:FF:000159">
    <property type="entry name" value="rRNA biogenesis protein rrp5"/>
    <property type="match status" value="1"/>
</dbReference>
<feature type="compositionally biased region" description="Basic and acidic residues" evidence="5">
    <location>
        <begin position="37"/>
        <end position="65"/>
    </location>
</feature>
<feature type="domain" description="S1 motif" evidence="6">
    <location>
        <begin position="1242"/>
        <end position="1311"/>
    </location>
</feature>
<feature type="domain" description="S1 motif" evidence="6">
    <location>
        <begin position="1331"/>
        <end position="1403"/>
    </location>
</feature>
<feature type="domain" description="S1 motif" evidence="6">
    <location>
        <begin position="666"/>
        <end position="735"/>
    </location>
</feature>
<dbReference type="CDD" id="cd05702">
    <property type="entry name" value="S1_Rrp5_repeat_hs11_sc8"/>
    <property type="match status" value="1"/>
</dbReference>
<feature type="region of interest" description="Disordered" evidence="5">
    <location>
        <begin position="112"/>
        <end position="136"/>
    </location>
</feature>
<feature type="region of interest" description="Disordered" evidence="5">
    <location>
        <begin position="1"/>
        <end position="76"/>
    </location>
</feature>
<gene>
    <name evidence="8" type="ORF">K489DRAFT_374996</name>
</gene>
<feature type="region of interest" description="Disordered" evidence="5">
    <location>
        <begin position="1413"/>
        <end position="1523"/>
    </location>
</feature>
<reference evidence="8" key="3">
    <citation type="submission" date="2025-08" db="UniProtKB">
        <authorList>
            <consortium name="RefSeq"/>
        </authorList>
    </citation>
    <scope>IDENTIFICATION</scope>
    <source>
        <strain evidence="8">CBS 342.82</strain>
    </source>
</reference>
<dbReference type="Proteomes" id="UP000504637">
    <property type="component" value="Unplaced"/>
</dbReference>
<feature type="compositionally biased region" description="Basic and acidic residues" evidence="5">
    <location>
        <begin position="1506"/>
        <end position="1519"/>
    </location>
</feature>
<dbReference type="FunFam" id="2.40.50.140:FF:000155">
    <property type="entry name" value="rRNA biogenesis protein RRP5"/>
    <property type="match status" value="1"/>
</dbReference>
<dbReference type="InterPro" id="IPR003029">
    <property type="entry name" value="S1_domain"/>
</dbReference>
<feature type="compositionally biased region" description="Basic and acidic residues" evidence="5">
    <location>
        <begin position="8"/>
        <end position="28"/>
    </location>
</feature>
<reference evidence="8" key="1">
    <citation type="submission" date="2020-01" db="EMBL/GenBank/DDBJ databases">
        <authorList>
            <consortium name="DOE Joint Genome Institute"/>
            <person name="Haridas S."/>
            <person name="Albert R."/>
            <person name="Binder M."/>
            <person name="Bloem J."/>
            <person name="Labutti K."/>
            <person name="Salamov A."/>
            <person name="Andreopoulos B."/>
            <person name="Baker S.E."/>
            <person name="Barry K."/>
            <person name="Bills G."/>
            <person name="Bluhm B.H."/>
            <person name="Cannon C."/>
            <person name="Castanera R."/>
            <person name="Culley D.E."/>
            <person name="Daum C."/>
            <person name="Ezra D."/>
            <person name="Gonzalez J.B."/>
            <person name="Henrissat B."/>
            <person name="Kuo A."/>
            <person name="Liang C."/>
            <person name="Lipzen A."/>
            <person name="Lutzoni F."/>
            <person name="Magnuson J."/>
            <person name="Mondo S."/>
            <person name="Nolan M."/>
            <person name="Ohm R."/>
            <person name="Pangilinan J."/>
            <person name="Park H.-J."/>
            <person name="Ramirez L."/>
            <person name="Alfaro M."/>
            <person name="Sun H."/>
            <person name="Tritt A."/>
            <person name="Yoshinaga Y."/>
            <person name="Zwiers L.-H."/>
            <person name="Turgeon B.G."/>
            <person name="Goodwin S.B."/>
            <person name="Spatafora J.W."/>
            <person name="Crous P.W."/>
            <person name="Grigoriev I.V."/>
        </authorList>
    </citation>
    <scope>NUCLEOTIDE SEQUENCE</scope>
    <source>
        <strain evidence="8">CBS 342.82</strain>
    </source>
</reference>
<dbReference type="RefSeq" id="XP_033463955.1">
    <property type="nucleotide sequence ID" value="XM_033603585.1"/>
</dbReference>
<dbReference type="InterPro" id="IPR048058">
    <property type="entry name" value="Rrp5_S1_rpt_hs11_sc8"/>
</dbReference>
<dbReference type="InterPro" id="IPR057302">
    <property type="entry name" value="Rrp5_S1"/>
</dbReference>
<name>A0A6J3MGV6_9PEZI</name>
<dbReference type="InterPro" id="IPR011990">
    <property type="entry name" value="TPR-like_helical_dom_sf"/>
</dbReference>
<dbReference type="InterPro" id="IPR012340">
    <property type="entry name" value="NA-bd_OB-fold"/>
</dbReference>
<dbReference type="Pfam" id="PF23459">
    <property type="entry name" value="S1_RRP5"/>
    <property type="match status" value="1"/>
</dbReference>
<dbReference type="OrthoDB" id="412781at2759"/>
<feature type="domain" description="S1 motif" evidence="6">
    <location>
        <begin position="569"/>
        <end position="644"/>
    </location>
</feature>
<dbReference type="FunFam" id="2.40.50.140:FF:000103">
    <property type="entry name" value="protein RRP5 homolog"/>
    <property type="match status" value="2"/>
</dbReference>
<comment type="subcellular location">
    <subcellularLocation>
        <location evidence="1">Nucleus</location>
        <location evidence="1">Nucleolus</location>
    </subcellularLocation>
</comment>
<sequence>MAPVKRKAIVEDRPSKKSKSTDNKETTAQRKPAVKSAKPEKASKPAEDVKRPELKSVLQQEDRAFPRGGGSILTPLEHKQIRAEAERDVLLEQENGQLDADENLFDDKKDIAAKKKRKASQSGGKGKEKGEPSGHHIQSLSYKTLVVGSVVLGRVTAITNRDVAISLANNLTGFVPLTSISERLNTRIEKLVGDDKEAELEEEEDDDTDDIDLKKLFHLGQWLRATVSASGSDAAEGGSKSKRHIELTLDPSQVNGGLDADNVVVNSMVQGSVRSVEDHGIIMDLGLSDSSIKGFIGKKELVGIYNIGEIQEGQVMLTLVTGKGSDGKVLKLTPNPNSFSVAGAGNKLQAVNDAPTIDGFQPGTAIDMLITESSSKGVVGKIMGVLDASADVVHSGGYDKKQDSATKYKVGTKTKARIIWTLPKSDGSRTVGVSLLEHVLTLTPPVSKLIVSPLAKIKTQAVQMDQQIPLSTTLEDAKVVHVSPERGVFLSLIHKSGKTEEELRAFAHISQLSDQRVESILSESGPFKIDSRHKVRVLSYNPIDNFYYVSMKPSILEQTYLRVEDVPVGEIVRGTIEKLILGGTKGVIGVLVKITDHITGLIPEMHLSDVQMQHPERKFREGLPIKARVLSVDLDKRHVRLTAKKTLVNADNASAIWKDYQDLTPGMESQGTILKLTPSGAVVQFFGKVRAFLPVAEMSESFIRSPETHFRLGQTVNVRILTVNPDESEMRVSCKDDSTLDSEQQAKWDSISAGNLVSGTVTETTADTVKVDLENGLHGTIKIGHLIDGSANKAESALKRTRIGQKMSDLLVLQKATRSQILTLSNKSSLIEEARSGNLITQFSDVKPGTKVRGFIRNIVPEGVYVEFANGVVGMMPKSQIPPEMLTQPLFGLRTDQTLLLHVIFIDNERERFSLSLREQKGKTTASTSQTAASEPVQNPADESITSLADFTLGKVTKARISSVKSTQLQVRLADGIQGRVDISEAFDSWDEISNKKAPLQKFKQDEIIDVKILGIFDARSHRFLPISHRSGMHPVFELSAKRSRIENNDESLLTLDSVAENASYPAFVNNHGNGFIWVHLSPNIKAPVSLIDVSNDAGVLQQPVKHFPVGTALLLKVKSVDTESGHLELAADDDSVGQLTFSSISPGMILPAKVTTISERSINVKISDEVMGPVHMTEISDDYDKIDILQYNKNDIVRVCIISVDPHNKRVVTSLRPSKVLSSSLPIKDAHITNASQLKAGDIVRGFVKKVAEKGVFVSLGANVDAMVWIADLSDQYVKDWKSIVEINQMVKGRIVSVDSTGKFIQMSLKPSQVDPSYRPPLQITDLEVSAIVTGKVRKVEDFGAFIDIDNTQPRLSGLCHRSEMASKPVADARKIYSAGDVVKAKILKVDVSSKKISLGLKASYFEKADDVDGEDDIDEDIAEDDDDDDEDLEDSDGGIAIDAADDESELEDTEMADDGVPVTTSGLKTSGFDWSGNGLDTEANGAVSESEAEDTKTKKRKKNKAEIKVDHTGDLDKNGPQSVSDFERQLLGQPNNSGLWIQYMAFQLELSEVQKARDIAERALRSIHIRETEEKANIWIAWLNLEVAYGDDDSVEGVFKEACQLQDSLEMHQKLASIYIDSGKLDKADDIFRRIVATKSFRASPDIWLNYATFLMDSLQAPDRARALLTQSHQSIPKTEQRPLTAKFAALEFHAKHGDPERGRTIFEGLITEWPKWSSGWDTWVDLERARIERAEGNEAKKDAREKSRALFERMAAQKMKKRRALFVFKRWLAFETEHGSSKQAERVKALAAEFVQNLQQGGGAAEGREEDD</sequence>